<proteinExistence type="predicted"/>
<keyword evidence="1" id="KW-0732">Signal</keyword>
<keyword evidence="3" id="KW-1185">Reference proteome</keyword>
<dbReference type="OrthoDB" id="10655329at2759"/>
<feature type="chain" id="PRO_5035216255" evidence="1">
    <location>
        <begin position="29"/>
        <end position="57"/>
    </location>
</feature>
<sequence length="57" mass="6605">QEVVSCQSLMRMMDFLLLLLRLSERVSVTELTRSELMFCSAAALRPDNTSDRSRKLR</sequence>
<evidence type="ECO:0000313" key="2">
    <source>
        <dbReference type="EMBL" id="KAF5890399.1"/>
    </source>
</evidence>
<name>A0A8J4WRM4_CLAMG</name>
<protein>
    <submittedName>
        <fullName evidence="2">Uncharacterized protein</fullName>
    </submittedName>
</protein>
<evidence type="ECO:0000256" key="1">
    <source>
        <dbReference type="SAM" id="SignalP"/>
    </source>
</evidence>
<dbReference type="AlphaFoldDB" id="A0A8J4WRM4"/>
<dbReference type="Proteomes" id="UP000727407">
    <property type="component" value="Unassembled WGS sequence"/>
</dbReference>
<comment type="caution">
    <text evidence="2">The sequence shown here is derived from an EMBL/GenBank/DDBJ whole genome shotgun (WGS) entry which is preliminary data.</text>
</comment>
<feature type="signal peptide" evidence="1">
    <location>
        <begin position="1"/>
        <end position="28"/>
    </location>
</feature>
<dbReference type="EMBL" id="QNUK01000689">
    <property type="protein sequence ID" value="KAF5890399.1"/>
    <property type="molecule type" value="Genomic_DNA"/>
</dbReference>
<evidence type="ECO:0000313" key="3">
    <source>
        <dbReference type="Proteomes" id="UP000727407"/>
    </source>
</evidence>
<gene>
    <name evidence="2" type="ORF">DAT39_019899</name>
</gene>
<reference evidence="2" key="1">
    <citation type="submission" date="2020-07" db="EMBL/GenBank/DDBJ databases">
        <title>Clarias magur genome sequencing, assembly and annotation.</title>
        <authorList>
            <person name="Kushwaha B."/>
            <person name="Kumar R."/>
            <person name="Das P."/>
            <person name="Joshi C.G."/>
            <person name="Kumar D."/>
            <person name="Nagpure N.S."/>
            <person name="Pandey M."/>
            <person name="Agarwal S."/>
            <person name="Srivastava S."/>
            <person name="Singh M."/>
            <person name="Sahoo L."/>
            <person name="Jayasankar P."/>
            <person name="Meher P.K."/>
            <person name="Koringa P.G."/>
            <person name="Iquebal M.A."/>
            <person name="Das S.P."/>
            <person name="Bit A."/>
            <person name="Patnaik S."/>
            <person name="Patel N."/>
            <person name="Shah T.M."/>
            <person name="Hinsu A."/>
            <person name="Jena J.K."/>
        </authorList>
    </citation>
    <scope>NUCLEOTIDE SEQUENCE</scope>
    <source>
        <strain evidence="2">CIFAMagur01</strain>
        <tissue evidence="2">Testis</tissue>
    </source>
</reference>
<accession>A0A8J4WRM4</accession>
<feature type="non-terminal residue" evidence="2">
    <location>
        <position position="57"/>
    </location>
</feature>
<organism evidence="2 3">
    <name type="scientific">Clarias magur</name>
    <name type="common">Asian catfish</name>
    <name type="synonym">Macropteronotus magur</name>
    <dbReference type="NCBI Taxonomy" id="1594786"/>
    <lineage>
        <taxon>Eukaryota</taxon>
        <taxon>Metazoa</taxon>
        <taxon>Chordata</taxon>
        <taxon>Craniata</taxon>
        <taxon>Vertebrata</taxon>
        <taxon>Euteleostomi</taxon>
        <taxon>Actinopterygii</taxon>
        <taxon>Neopterygii</taxon>
        <taxon>Teleostei</taxon>
        <taxon>Ostariophysi</taxon>
        <taxon>Siluriformes</taxon>
        <taxon>Clariidae</taxon>
        <taxon>Clarias</taxon>
    </lineage>
</organism>
<feature type="non-terminal residue" evidence="2">
    <location>
        <position position="1"/>
    </location>
</feature>